<keyword evidence="2" id="KW-1185">Reference proteome</keyword>
<reference evidence="1" key="1">
    <citation type="submission" date="2021-03" db="EMBL/GenBank/DDBJ databases">
        <authorList>
            <person name="Tagirdzhanova G."/>
        </authorList>
    </citation>
    <scope>NUCLEOTIDE SEQUENCE</scope>
</reference>
<dbReference type="AlphaFoldDB" id="A0A8H3FUT6"/>
<gene>
    <name evidence="1" type="ORF">IMSHALPRED_007927</name>
</gene>
<protein>
    <submittedName>
        <fullName evidence="1">Uncharacterized protein</fullName>
    </submittedName>
</protein>
<proteinExistence type="predicted"/>
<evidence type="ECO:0000313" key="1">
    <source>
        <dbReference type="EMBL" id="CAF9929477.1"/>
    </source>
</evidence>
<dbReference type="Proteomes" id="UP000664534">
    <property type="component" value="Unassembled WGS sequence"/>
</dbReference>
<comment type="caution">
    <text evidence="1">The sequence shown here is derived from an EMBL/GenBank/DDBJ whole genome shotgun (WGS) entry which is preliminary data.</text>
</comment>
<accession>A0A8H3FUT6</accession>
<organism evidence="1 2">
    <name type="scientific">Imshaugia aleurites</name>
    <dbReference type="NCBI Taxonomy" id="172621"/>
    <lineage>
        <taxon>Eukaryota</taxon>
        <taxon>Fungi</taxon>
        <taxon>Dikarya</taxon>
        <taxon>Ascomycota</taxon>
        <taxon>Pezizomycotina</taxon>
        <taxon>Lecanoromycetes</taxon>
        <taxon>OSLEUM clade</taxon>
        <taxon>Lecanoromycetidae</taxon>
        <taxon>Lecanorales</taxon>
        <taxon>Lecanorineae</taxon>
        <taxon>Parmeliaceae</taxon>
        <taxon>Imshaugia</taxon>
    </lineage>
</organism>
<name>A0A8H3FUT6_9LECA</name>
<dbReference type="OrthoDB" id="10432323at2759"/>
<sequence>MGPSPPPSLTPVKLLHATAVRVLSTLATRDPSLAKPAGHLKLWGVGLFEDGPLGLDEVLANEKVTYAPMRDCVMQFLVTILAHGEQLCKALYDRDDGIQILGEIVVLFELEELRDMVVEGRQDAEDGPNDTSEVEFVVQRLFALSPSIRRARQLQSLQIQESPGASEKGYQIVTGYTANFTSTETPIGILYRRLEAVAEIIRKQDEAAAGKDTEARMYSPAFDKQREKLGMFYQVRCERSSLHDIEQSVMRVQKKEARLTSALADFVNHSTKGPEPDEISAIIDLIGKTATEFLHQDPVQRLQLRAGGNTLLPSFERQQDSKYWRLPSTASTPLEETQ</sequence>
<dbReference type="EMBL" id="CAJPDT010000053">
    <property type="protein sequence ID" value="CAF9929477.1"/>
    <property type="molecule type" value="Genomic_DNA"/>
</dbReference>
<evidence type="ECO:0000313" key="2">
    <source>
        <dbReference type="Proteomes" id="UP000664534"/>
    </source>
</evidence>